<evidence type="ECO:0000313" key="2">
    <source>
        <dbReference type="EMBL" id="CAB4587884.1"/>
    </source>
</evidence>
<reference evidence="1" key="1">
    <citation type="submission" date="2020-05" db="EMBL/GenBank/DDBJ databases">
        <authorList>
            <person name="Chiriac C."/>
            <person name="Salcher M."/>
            <person name="Ghai R."/>
            <person name="Kavagutti S V."/>
        </authorList>
    </citation>
    <scope>NUCLEOTIDE SEQUENCE</scope>
</reference>
<dbReference type="SUPFAM" id="SSF56059">
    <property type="entry name" value="Glutathione synthetase ATP-binding domain-like"/>
    <property type="match status" value="1"/>
</dbReference>
<accession>A0A6J5Z2C1</accession>
<protein>
    <submittedName>
        <fullName evidence="1">Unannotated protein</fullName>
    </submittedName>
</protein>
<evidence type="ECO:0000313" key="3">
    <source>
        <dbReference type="EMBL" id="CAB4618505.1"/>
    </source>
</evidence>
<name>A0A6J5Z2C1_9ZZZZ</name>
<evidence type="ECO:0000313" key="4">
    <source>
        <dbReference type="EMBL" id="CAB4950176.1"/>
    </source>
</evidence>
<dbReference type="PANTHER" id="PTHR39217">
    <property type="match status" value="1"/>
</dbReference>
<dbReference type="EMBL" id="CAFBRD010000092">
    <property type="protein sequence ID" value="CAB5078237.1"/>
    <property type="molecule type" value="Genomic_DNA"/>
</dbReference>
<dbReference type="EMBL" id="CAEZVC010000023">
    <property type="protein sequence ID" value="CAB4618505.1"/>
    <property type="molecule type" value="Genomic_DNA"/>
</dbReference>
<dbReference type="EMBL" id="CAESAL010000013">
    <property type="protein sequence ID" value="CAB4335706.1"/>
    <property type="molecule type" value="Genomic_DNA"/>
</dbReference>
<dbReference type="AlphaFoldDB" id="A0A6J5Z2C1"/>
<organism evidence="1">
    <name type="scientific">freshwater metagenome</name>
    <dbReference type="NCBI Taxonomy" id="449393"/>
    <lineage>
        <taxon>unclassified sequences</taxon>
        <taxon>metagenomes</taxon>
        <taxon>ecological metagenomes</taxon>
    </lineage>
</organism>
<dbReference type="EMBL" id="CAEZTY010000040">
    <property type="protein sequence ID" value="CAB4587884.1"/>
    <property type="molecule type" value="Genomic_DNA"/>
</dbReference>
<dbReference type="PANTHER" id="PTHR39217:SF1">
    <property type="entry name" value="GLUTATHIONE SYNTHETASE"/>
    <property type="match status" value="1"/>
</dbReference>
<evidence type="ECO:0000313" key="1">
    <source>
        <dbReference type="EMBL" id="CAB4335706.1"/>
    </source>
</evidence>
<gene>
    <name evidence="2" type="ORF">UFOPK1762_01137</name>
    <name evidence="3" type="ORF">UFOPK1906_00563</name>
    <name evidence="1" type="ORF">UFOPK3331_00562</name>
    <name evidence="4" type="ORF">UFOPK3785_00779</name>
    <name evidence="5" type="ORF">UFOPK4371_01420</name>
</gene>
<proteinExistence type="predicted"/>
<sequence length="296" mass="32237">MTTSDLDAIHDDVDLPLQIVAFANAGIDLVQAAWEDESVAWDSFDLVVVRSPWNYVKRLNAFRKWLGDRRGLTTFHNPVELIEWNIDKRYLADLAHQGVPIVPTAFVDSIEEFHSAAQSFGSAEIVVKPSVSAGSRLTGRYLKTDRAAEVLASEILAKGLTTMVQPFAARIDAEGEIGTVLFDGMISHSFNKAALLAEGGQLVGGEYQEQITSVQTPDDVLVVVDAAASAATEVARGAGWISKDQQLLYGRYDVVRLDDGSPALLEAELFEPCFFLPIDVDAADRFVGAVLRRLSA</sequence>
<evidence type="ECO:0000313" key="5">
    <source>
        <dbReference type="EMBL" id="CAB5078237.1"/>
    </source>
</evidence>
<dbReference type="EMBL" id="CAFBNJ010000032">
    <property type="protein sequence ID" value="CAB4950176.1"/>
    <property type="molecule type" value="Genomic_DNA"/>
</dbReference>
<dbReference type="InterPro" id="IPR053191">
    <property type="entry name" value="DcsG_Biosynth_Enzyme"/>
</dbReference>